<dbReference type="SMART" id="SM00342">
    <property type="entry name" value="HTH_ARAC"/>
    <property type="match status" value="1"/>
</dbReference>
<evidence type="ECO:0000256" key="3">
    <source>
        <dbReference type="ARBA" id="ARBA00023163"/>
    </source>
</evidence>
<keyword evidence="3" id="KW-0804">Transcription</keyword>
<protein>
    <submittedName>
        <fullName evidence="5">Helix-turn-helix transcriptional regulator</fullName>
    </submittedName>
</protein>
<evidence type="ECO:0000313" key="5">
    <source>
        <dbReference type="EMBL" id="MBC8546765.1"/>
    </source>
</evidence>
<dbReference type="PROSITE" id="PS01124">
    <property type="entry name" value="HTH_ARAC_FAMILY_2"/>
    <property type="match status" value="1"/>
</dbReference>
<sequence length="274" mass="30197">MRLQFQNRCFNEMGRTASHLYIRPHPLLQPYVAHYTITMAGGEARTDTLALVPDASGCLIFGPTSNGLQGTVYGATTRTVVVNNDLDVNPLRLFVEFLPGGLGRFLCAGPAELTDLRPALSDVDRGLERAVAEAYERAEDLDAWVCLVEQLLLRRLPPDGLPAPLCAAMAHGRGAGGQLTVAHLAALAGYSERQVNRMFRDHVGVSAKTFLRLVRINGAIQRMQRREVALTTLAQESGFYDQSHFIREFKAVCGVTPRQYLEGMSGFYNEALKF</sequence>
<dbReference type="InterPro" id="IPR018060">
    <property type="entry name" value="HTH_AraC"/>
</dbReference>
<dbReference type="InterPro" id="IPR046532">
    <property type="entry name" value="DUF6597"/>
</dbReference>
<dbReference type="PANTHER" id="PTHR46796:SF13">
    <property type="entry name" value="HTH-TYPE TRANSCRIPTIONAL ACTIVATOR RHAS"/>
    <property type="match status" value="1"/>
</dbReference>
<dbReference type="EMBL" id="JACRST010000009">
    <property type="protein sequence ID" value="MBC8546765.1"/>
    <property type="molecule type" value="Genomic_DNA"/>
</dbReference>
<dbReference type="RefSeq" id="WP_249282843.1">
    <property type="nucleotide sequence ID" value="NZ_JACRST010000009.1"/>
</dbReference>
<feature type="domain" description="HTH araC/xylS-type" evidence="4">
    <location>
        <begin position="179"/>
        <end position="263"/>
    </location>
</feature>
<dbReference type="PANTHER" id="PTHR46796">
    <property type="entry name" value="HTH-TYPE TRANSCRIPTIONAL ACTIVATOR RHAS-RELATED"/>
    <property type="match status" value="1"/>
</dbReference>
<evidence type="ECO:0000313" key="6">
    <source>
        <dbReference type="Proteomes" id="UP000653127"/>
    </source>
</evidence>
<dbReference type="Proteomes" id="UP000653127">
    <property type="component" value="Unassembled WGS sequence"/>
</dbReference>
<evidence type="ECO:0000259" key="4">
    <source>
        <dbReference type="PROSITE" id="PS01124"/>
    </source>
</evidence>
<dbReference type="Pfam" id="PF20240">
    <property type="entry name" value="DUF6597"/>
    <property type="match status" value="1"/>
</dbReference>
<evidence type="ECO:0000256" key="1">
    <source>
        <dbReference type="ARBA" id="ARBA00023015"/>
    </source>
</evidence>
<reference evidence="5" key="1">
    <citation type="submission" date="2020-08" db="EMBL/GenBank/DDBJ databases">
        <title>Genome public.</title>
        <authorList>
            <person name="Liu C."/>
            <person name="Sun Q."/>
        </authorList>
    </citation>
    <scope>NUCLEOTIDE SEQUENCE</scope>
    <source>
        <strain evidence="5">NSJ-31</strain>
    </source>
</reference>
<keyword evidence="6" id="KW-1185">Reference proteome</keyword>
<keyword evidence="1" id="KW-0805">Transcription regulation</keyword>
<accession>A0A926E0W6</accession>
<dbReference type="Pfam" id="PF12833">
    <property type="entry name" value="HTH_18"/>
    <property type="match status" value="1"/>
</dbReference>
<dbReference type="SUPFAM" id="SSF46689">
    <property type="entry name" value="Homeodomain-like"/>
    <property type="match status" value="1"/>
</dbReference>
<evidence type="ECO:0000256" key="2">
    <source>
        <dbReference type="ARBA" id="ARBA00023125"/>
    </source>
</evidence>
<dbReference type="Gene3D" id="1.10.10.60">
    <property type="entry name" value="Homeodomain-like"/>
    <property type="match status" value="1"/>
</dbReference>
<dbReference type="InterPro" id="IPR050204">
    <property type="entry name" value="AraC_XylS_family_regulators"/>
</dbReference>
<dbReference type="AlphaFoldDB" id="A0A926E0W6"/>
<comment type="caution">
    <text evidence="5">The sequence shown here is derived from an EMBL/GenBank/DDBJ whole genome shotgun (WGS) entry which is preliminary data.</text>
</comment>
<proteinExistence type="predicted"/>
<dbReference type="InterPro" id="IPR009057">
    <property type="entry name" value="Homeodomain-like_sf"/>
</dbReference>
<gene>
    <name evidence="5" type="ORF">H8711_07430</name>
</gene>
<organism evidence="5 6">
    <name type="scientific">Ligaoa zhengdingensis</name>
    <dbReference type="NCBI Taxonomy" id="2763658"/>
    <lineage>
        <taxon>Bacteria</taxon>
        <taxon>Bacillati</taxon>
        <taxon>Bacillota</taxon>
        <taxon>Clostridia</taxon>
        <taxon>Eubacteriales</taxon>
        <taxon>Oscillospiraceae</taxon>
        <taxon>Ligaoa</taxon>
    </lineage>
</organism>
<dbReference type="GO" id="GO:0003700">
    <property type="term" value="F:DNA-binding transcription factor activity"/>
    <property type="evidence" value="ECO:0007669"/>
    <property type="project" value="InterPro"/>
</dbReference>
<dbReference type="PROSITE" id="PS00041">
    <property type="entry name" value="HTH_ARAC_FAMILY_1"/>
    <property type="match status" value="1"/>
</dbReference>
<dbReference type="InterPro" id="IPR018062">
    <property type="entry name" value="HTH_AraC-typ_CS"/>
</dbReference>
<keyword evidence="2" id="KW-0238">DNA-binding</keyword>
<name>A0A926E0W6_9FIRM</name>
<dbReference type="GO" id="GO:0043565">
    <property type="term" value="F:sequence-specific DNA binding"/>
    <property type="evidence" value="ECO:0007669"/>
    <property type="project" value="InterPro"/>
</dbReference>